<dbReference type="InterPro" id="IPR036770">
    <property type="entry name" value="Ankyrin_rpt-contain_sf"/>
</dbReference>
<gene>
    <name evidence="11" type="ORF">CGI_10020283</name>
</gene>
<evidence type="ECO:0000256" key="1">
    <source>
        <dbReference type="ARBA" id="ARBA00000885"/>
    </source>
</evidence>
<dbReference type="Gene3D" id="1.25.40.20">
    <property type="entry name" value="Ankyrin repeat-containing domain"/>
    <property type="match status" value="6"/>
</dbReference>
<dbReference type="InterPro" id="IPR002110">
    <property type="entry name" value="Ankyrin_rpt"/>
</dbReference>
<keyword evidence="8" id="KW-0677">Repeat</keyword>
<name>K1QF49_MAGGI</name>
<keyword evidence="5" id="KW-0963">Cytoplasm</keyword>
<evidence type="ECO:0000256" key="6">
    <source>
        <dbReference type="ARBA" id="ARBA00022553"/>
    </source>
</evidence>
<dbReference type="HOGENOM" id="CLU_236694_0_0_1"/>
<sequence length="1859" mass="208123">MAWKCPALVPDLLRKGANPNDIHLPTGSSVLGLVLENNGGKETIEAIIQSGANPKEKHRGESLVKCCRNLDQILVMLEHGIELKSIENDLGKSLLRMAISENDLFDEEHFERKIQVLLSQGAKFQPTPTNEDSELMLALKRRFFRIANYFIANGADVKHVENHGWPIFVKETHCRNFIRGIQKAGGNFNARNKVGLTPLLCHLFSSPSPDKFIFESLISKGADMYVLHPSSKKSILAYIIENSLTELLDVVLKANYNVNRPESNGDAPVFLCLLDTTIKKEMFRKLLANGASVNVHDKNGQSLIERVLLLKQIVPYTRTQSHWLLGFMRTVHLPAPHPEMTELLTLLFSRGADVNFVGKDGNTATEISCQHVMCAIIGAGFHLDRVLSNGLLPLDMASHVNDADSVLVVMLSSLVDAPSFSKEKDGFLHSLLDKHPITILAFLTKNQHVHVSRNKDGKSAFEVYSENVFYAPTCVCKDSSDTDKKQLVEFCLLRVKLAMRKKNPRLRIFSQPFEANILYKQHLNNDIDLSAVLPEHKLLDDKNRMEFKDEKSMIEALEINETVFKNKMERIHLLTKAFTGSVYPHIADAMEECCSAIGRLMAFENVSANRKLSWGMHPICVASLLSRSLKIFLHSPIQWGVPKNNILLKIVKVLVENGADVNLDVENVDSALIEAVRMQDFEIVTFLLKSKADINHKGIQGLTALHVQLMQRPISRYRDADSILNILTAHGASVNIKSVHDDESMLNVLTAHGASVNIKSVHGETPIHVALRQQFFKVIPNLISQNLEPNITDNDGISYLMLAAQFGEEDLVEHFVDIGVDCSLVDSKGNSYENFKTCVFHILLRNGCSINLKNNEGLTPLNLYLMKNHRLDNFCLFLENGSDPSNCIENIHSPLMIVLEKGSSEMVQCILEHGVDVNHRGASNTTALHIALEKEMNREERVNQLLDAGADVNAVTSAGLSPVSVLLRSSHFDDTMRILLKLIECKADPNIGTNTPLCFASGAMDIPVVKTLLEAGADVNKSNIDGESPLCCCLKSQHRDEERILNAVTFLVENGAVVNSERGTDSPLHFAVASGLRRTIEFLIEKGANINHVGNGDITPLMKHILKNGWTYIELVMEEYKSDHITNQMYYMFWKKALEWRKSIGKNLDSYHKSSTTYKIIKDVFLKILACTDKINIHIIDERENTPLIFFSTFNECSIMKILIEKGADVNYVGENGWNALHALYAGLEFEVKSEAFELLLKHDGDFSTEDEAGESVLDKAIENYLESSYLDQNSTSRQFLLSVLNSDKLIREYDDVLLHAAKIGDFHIAKHIIQRGADCTIKDGAGHNVLQLWIPSRKARKSSSIFEIVSFILDKGACVHISAGRTHSAAWTTPCPPQRIPGVPVPLQLGTPDKIPASCSTLRECPIEDIQGRLKLLHHFSDLIYSSWRLLPLTTIAQGEMPGYACGMSGIVDGRLRPLLSPRVFSLPMVRAIGKTMVQGKNYGPPITVKRLSTRGKKCKPVFTQIGQQVIKLRAEDLRLPARAWKVKLIGEGADDAGGVFDDTITEMCQELETGVVPFFIPTPNARNESGNNRDRFLLNPACSGEDDFAMFKFLGVLFGVAIRTKKPLDLHLAPSVWKLLVGISLRLDDIEEFIPLDCFEGQSADGSLVPVIPGGGTLQLNFNNRREYVEAVLNYRLQEMNRQAAAVREGMSWIIPVPLLTLLTSKNLEQLVCGMEEMSVDVLRKVVRYRGIDEKNEVVCWFWEVLDSFSNEERIQFLRFVSGRTRLPANPSDISQRFQIMNSDRGASCLPTSQTCFFQLRLPNYPSKEILAEKLRYAIFNCRSIDMDNYMLTRNAENQGMSDEDTDEELTFLFQPL</sequence>
<dbReference type="GO" id="GO:0005737">
    <property type="term" value="C:cytoplasm"/>
    <property type="evidence" value="ECO:0007669"/>
    <property type="project" value="UniProtKB-SubCell"/>
</dbReference>
<dbReference type="Gene3D" id="3.30.2410.10">
    <property type="entry name" value="Hect, E3 ligase catalytic domain"/>
    <property type="match status" value="1"/>
</dbReference>
<dbReference type="EMBL" id="JH817639">
    <property type="protein sequence ID" value="EKC35517.1"/>
    <property type="molecule type" value="Genomic_DNA"/>
</dbReference>
<dbReference type="InterPro" id="IPR042469">
    <property type="entry name" value="HECTD3"/>
</dbReference>
<organism evidence="11">
    <name type="scientific">Magallana gigas</name>
    <name type="common">Pacific oyster</name>
    <name type="synonym">Crassostrea gigas</name>
    <dbReference type="NCBI Taxonomy" id="29159"/>
    <lineage>
        <taxon>Eukaryota</taxon>
        <taxon>Metazoa</taxon>
        <taxon>Spiralia</taxon>
        <taxon>Lophotrochozoa</taxon>
        <taxon>Mollusca</taxon>
        <taxon>Bivalvia</taxon>
        <taxon>Autobranchia</taxon>
        <taxon>Pteriomorphia</taxon>
        <taxon>Ostreida</taxon>
        <taxon>Ostreoidea</taxon>
        <taxon>Ostreidae</taxon>
        <taxon>Magallana</taxon>
    </lineage>
</organism>
<feature type="domain" description="HECT" evidence="10">
    <location>
        <begin position="1515"/>
        <end position="1835"/>
    </location>
</feature>
<dbReference type="PROSITE" id="PS50297">
    <property type="entry name" value="ANK_REP_REGION"/>
    <property type="match status" value="4"/>
</dbReference>
<dbReference type="EC" id="2.3.2.26" evidence="4"/>
<proteinExistence type="predicted"/>
<dbReference type="Pfam" id="PF00632">
    <property type="entry name" value="HECT"/>
    <property type="match status" value="2"/>
</dbReference>
<evidence type="ECO:0000313" key="11">
    <source>
        <dbReference type="EMBL" id="EKC35517.1"/>
    </source>
</evidence>
<dbReference type="PROSITE" id="PS50088">
    <property type="entry name" value="ANK_REPEAT"/>
    <property type="match status" value="7"/>
</dbReference>
<comment type="catalytic activity">
    <reaction evidence="1">
        <text>S-ubiquitinyl-[E2 ubiquitin-conjugating enzyme]-L-cysteine + [acceptor protein]-L-lysine = [E2 ubiquitin-conjugating enzyme]-L-cysteine + N(6)-ubiquitinyl-[acceptor protein]-L-lysine.</text>
        <dbReference type="EC" id="2.3.2.26"/>
    </reaction>
</comment>
<evidence type="ECO:0000256" key="2">
    <source>
        <dbReference type="ARBA" id="ARBA00004496"/>
    </source>
</evidence>
<dbReference type="Pfam" id="PF12796">
    <property type="entry name" value="Ank_2"/>
    <property type="match status" value="3"/>
</dbReference>
<dbReference type="PROSITE" id="PS50237">
    <property type="entry name" value="HECT"/>
    <property type="match status" value="1"/>
</dbReference>
<comment type="pathway">
    <text evidence="3">Protein modification; protein ubiquitination.</text>
</comment>
<dbReference type="InParanoid" id="K1QF49"/>
<dbReference type="InterPro" id="IPR035983">
    <property type="entry name" value="Hect_E3_ubiquitin_ligase"/>
</dbReference>
<keyword evidence="6" id="KW-0597">Phosphoprotein</keyword>
<dbReference type="Gene3D" id="3.90.1750.10">
    <property type="entry name" value="Hect, E3 ligase catalytic domains"/>
    <property type="match status" value="2"/>
</dbReference>
<keyword evidence="7" id="KW-0808">Transferase</keyword>
<protein>
    <recommendedName>
        <fullName evidence="4">HECT-type E3 ubiquitin transferase</fullName>
        <ecNumber evidence="4">2.3.2.26</ecNumber>
    </recommendedName>
</protein>
<keyword evidence="9" id="KW-0833">Ubl conjugation pathway</keyword>
<dbReference type="Gene3D" id="3.30.2160.10">
    <property type="entry name" value="Hect, E3 ligase catalytic domain"/>
    <property type="match status" value="1"/>
</dbReference>
<evidence type="ECO:0000256" key="5">
    <source>
        <dbReference type="ARBA" id="ARBA00022490"/>
    </source>
</evidence>
<evidence type="ECO:0000256" key="4">
    <source>
        <dbReference type="ARBA" id="ARBA00012485"/>
    </source>
</evidence>
<dbReference type="FunFam" id="3.30.2410.10:FF:000006">
    <property type="entry name" value="probable E3 ubiquitin-protein ligase HERC1 isoform X2"/>
    <property type="match status" value="1"/>
</dbReference>
<evidence type="ECO:0000256" key="9">
    <source>
        <dbReference type="ARBA" id="ARBA00022786"/>
    </source>
</evidence>
<evidence type="ECO:0000256" key="7">
    <source>
        <dbReference type="ARBA" id="ARBA00022679"/>
    </source>
</evidence>
<dbReference type="SUPFAM" id="SSF48403">
    <property type="entry name" value="Ankyrin repeat"/>
    <property type="match status" value="4"/>
</dbReference>
<dbReference type="PANTHER" id="PTHR46654:SF1">
    <property type="entry name" value="E3 UBIQUITIN-PROTEIN LIGASE HECTD3"/>
    <property type="match status" value="1"/>
</dbReference>
<reference evidence="11" key="1">
    <citation type="journal article" date="2012" name="Nature">
        <title>The oyster genome reveals stress adaptation and complexity of shell formation.</title>
        <authorList>
            <person name="Zhang G."/>
            <person name="Fang X."/>
            <person name="Guo X."/>
            <person name="Li L."/>
            <person name="Luo R."/>
            <person name="Xu F."/>
            <person name="Yang P."/>
            <person name="Zhang L."/>
            <person name="Wang X."/>
            <person name="Qi H."/>
            <person name="Xiong Z."/>
            <person name="Que H."/>
            <person name="Xie Y."/>
            <person name="Holland P.W."/>
            <person name="Paps J."/>
            <person name="Zhu Y."/>
            <person name="Wu F."/>
            <person name="Chen Y."/>
            <person name="Wang J."/>
            <person name="Peng C."/>
            <person name="Meng J."/>
            <person name="Yang L."/>
            <person name="Liu J."/>
            <person name="Wen B."/>
            <person name="Zhang N."/>
            <person name="Huang Z."/>
            <person name="Zhu Q."/>
            <person name="Feng Y."/>
            <person name="Mount A."/>
            <person name="Hedgecock D."/>
            <person name="Xu Z."/>
            <person name="Liu Y."/>
            <person name="Domazet-Loso T."/>
            <person name="Du Y."/>
            <person name="Sun X."/>
            <person name="Zhang S."/>
            <person name="Liu B."/>
            <person name="Cheng P."/>
            <person name="Jiang X."/>
            <person name="Li J."/>
            <person name="Fan D."/>
            <person name="Wang W."/>
            <person name="Fu W."/>
            <person name="Wang T."/>
            <person name="Wang B."/>
            <person name="Zhang J."/>
            <person name="Peng Z."/>
            <person name="Li Y."/>
            <person name="Li N."/>
            <person name="Wang J."/>
            <person name="Chen M."/>
            <person name="He Y."/>
            <person name="Tan F."/>
            <person name="Song X."/>
            <person name="Zheng Q."/>
            <person name="Huang R."/>
            <person name="Yang H."/>
            <person name="Du X."/>
            <person name="Chen L."/>
            <person name="Yang M."/>
            <person name="Gaffney P.M."/>
            <person name="Wang S."/>
            <person name="Luo L."/>
            <person name="She Z."/>
            <person name="Ming Y."/>
            <person name="Huang W."/>
            <person name="Zhang S."/>
            <person name="Huang B."/>
            <person name="Zhang Y."/>
            <person name="Qu T."/>
            <person name="Ni P."/>
            <person name="Miao G."/>
            <person name="Wang J."/>
            <person name="Wang Q."/>
            <person name="Steinberg C.E."/>
            <person name="Wang H."/>
            <person name="Li N."/>
            <person name="Qian L."/>
            <person name="Zhang G."/>
            <person name="Li Y."/>
            <person name="Yang H."/>
            <person name="Liu X."/>
            <person name="Wang J."/>
            <person name="Yin Y."/>
            <person name="Wang J."/>
        </authorList>
    </citation>
    <scope>NUCLEOTIDE SEQUENCE [LARGE SCALE GENOMIC DNA]</scope>
    <source>
        <strain evidence="11">05x7-T-G4-1.051#20</strain>
    </source>
</reference>
<evidence type="ECO:0000259" key="10">
    <source>
        <dbReference type="PROSITE" id="PS50237"/>
    </source>
</evidence>
<dbReference type="SUPFAM" id="SSF56204">
    <property type="entry name" value="Hect, E3 ligase catalytic domain"/>
    <property type="match status" value="1"/>
</dbReference>
<accession>K1QF49</accession>
<dbReference type="PANTHER" id="PTHR46654">
    <property type="entry name" value="E3 UBIQUITIN-PROTEIN LIGASE HECTD3"/>
    <property type="match status" value="1"/>
</dbReference>
<comment type="subcellular location">
    <subcellularLocation>
        <location evidence="2">Cytoplasm</location>
    </subcellularLocation>
</comment>
<dbReference type="GO" id="GO:0061630">
    <property type="term" value="F:ubiquitin protein ligase activity"/>
    <property type="evidence" value="ECO:0007669"/>
    <property type="project" value="UniProtKB-EC"/>
</dbReference>
<dbReference type="InterPro" id="IPR000569">
    <property type="entry name" value="HECT_dom"/>
</dbReference>
<evidence type="ECO:0000256" key="3">
    <source>
        <dbReference type="ARBA" id="ARBA00004906"/>
    </source>
</evidence>
<evidence type="ECO:0000256" key="8">
    <source>
        <dbReference type="ARBA" id="ARBA00022737"/>
    </source>
</evidence>
<dbReference type="SMART" id="SM00119">
    <property type="entry name" value="HECTc"/>
    <property type="match status" value="1"/>
</dbReference>
<dbReference type="SMART" id="SM00248">
    <property type="entry name" value="ANK"/>
    <property type="match status" value="21"/>
</dbReference>